<organism evidence="1">
    <name type="scientific">Candidatus Hakubella thermalkaliphila</name>
    <dbReference type="NCBI Taxonomy" id="2754717"/>
    <lineage>
        <taxon>Bacteria</taxon>
        <taxon>Bacillati</taxon>
        <taxon>Actinomycetota</taxon>
        <taxon>Actinomycetota incertae sedis</taxon>
        <taxon>Candidatus Hakubellales</taxon>
        <taxon>Candidatus Hakubellaceae</taxon>
        <taxon>Candidatus Hakubella</taxon>
    </lineage>
</organism>
<protein>
    <submittedName>
        <fullName evidence="1">Uncharacterized protein</fullName>
    </submittedName>
</protein>
<sequence>MRSNVRVREYHLTVPDTISVI</sequence>
<name>A0A6V8PYC0_9ACTN</name>
<dbReference type="Proteomes" id="UP000561271">
    <property type="component" value="Unassembled WGS sequence"/>
</dbReference>
<reference evidence="1" key="1">
    <citation type="journal article" date="2020" name="Front. Microbiol.">
        <title>Single-cell genomics of novel Actinobacteria with the Wood-Ljungdahl pathway discovered in a serpentinizing system.</title>
        <authorList>
            <person name="Merino N."/>
            <person name="Kawai M."/>
            <person name="Boyd E.S."/>
            <person name="Colman D.R."/>
            <person name="McGlynn S.E."/>
            <person name="Nealson K.H."/>
            <person name="Kurokawa K."/>
            <person name="Hongoh Y."/>
        </authorList>
    </citation>
    <scope>NUCLEOTIDE SEQUENCE [LARGE SCALE GENOMIC DNA]</scope>
    <source>
        <strain evidence="1">S44</strain>
    </source>
</reference>
<gene>
    <name evidence="1" type="ORF">HKBW3S44_01218</name>
</gene>
<evidence type="ECO:0000313" key="1">
    <source>
        <dbReference type="EMBL" id="GFP37539.1"/>
    </source>
</evidence>
<proteinExistence type="predicted"/>
<accession>A0A6V8PYC0</accession>
<feature type="non-terminal residue" evidence="1">
    <location>
        <position position="21"/>
    </location>
</feature>
<comment type="caution">
    <text evidence="1">The sequence shown here is derived from an EMBL/GenBank/DDBJ whole genome shotgun (WGS) entry which is preliminary data.</text>
</comment>
<dbReference type="EMBL" id="BLSC01000105">
    <property type="protein sequence ID" value="GFP37539.1"/>
    <property type="molecule type" value="Genomic_DNA"/>
</dbReference>
<dbReference type="AlphaFoldDB" id="A0A6V8PYC0"/>